<protein>
    <submittedName>
        <fullName evidence="17">Penicillin-binding protein 2</fullName>
        <ecNumber evidence="17">3.4.16.4</ecNumber>
    </submittedName>
</protein>
<proteinExistence type="inferred from homology"/>
<keyword evidence="8 17" id="KW-0378">Hydrolase</keyword>
<keyword evidence="12" id="KW-0472">Membrane</keyword>
<dbReference type="InterPro" id="IPR012338">
    <property type="entry name" value="Beta-lactam/transpept-like"/>
</dbReference>
<gene>
    <name evidence="17" type="primary">mrdA</name>
    <name evidence="17" type="ORF">JQN70_01300</name>
</gene>
<feature type="domain" description="Penicillin-binding protein dimerisation" evidence="16">
    <location>
        <begin position="155"/>
        <end position="340"/>
    </location>
</feature>
<feature type="domain" description="Penicillin-binding protein transpeptidase" evidence="15">
    <location>
        <begin position="385"/>
        <end position="755"/>
    </location>
</feature>
<keyword evidence="4" id="KW-1003">Cell membrane</keyword>
<keyword evidence="9" id="KW-0133">Cell shape</keyword>
<evidence type="ECO:0000259" key="15">
    <source>
        <dbReference type="Pfam" id="PF00905"/>
    </source>
</evidence>
<dbReference type="NCBIfam" id="TIGR03423">
    <property type="entry name" value="pbp2_mrdA"/>
    <property type="match status" value="1"/>
</dbReference>
<keyword evidence="5" id="KW-0997">Cell inner membrane</keyword>
<evidence type="ECO:0000256" key="12">
    <source>
        <dbReference type="ARBA" id="ARBA00023136"/>
    </source>
</evidence>
<evidence type="ECO:0000256" key="6">
    <source>
        <dbReference type="ARBA" id="ARBA00022670"/>
    </source>
</evidence>
<dbReference type="Gene3D" id="3.40.710.10">
    <property type="entry name" value="DD-peptidase/beta-lactamase superfamily"/>
    <property type="match status" value="1"/>
</dbReference>
<evidence type="ECO:0000256" key="8">
    <source>
        <dbReference type="ARBA" id="ARBA00022801"/>
    </source>
</evidence>
<evidence type="ECO:0000256" key="2">
    <source>
        <dbReference type="ARBA" id="ARBA00004236"/>
    </source>
</evidence>
<keyword evidence="7" id="KW-0812">Transmembrane</keyword>
<dbReference type="EMBL" id="JAFDVD010000003">
    <property type="protein sequence ID" value="MBM6399019.1"/>
    <property type="molecule type" value="Genomic_DNA"/>
</dbReference>
<dbReference type="SUPFAM" id="SSF56519">
    <property type="entry name" value="Penicillin binding protein dimerisation domain"/>
    <property type="match status" value="1"/>
</dbReference>
<feature type="compositionally biased region" description="Low complexity" evidence="14">
    <location>
        <begin position="61"/>
        <end position="78"/>
    </location>
</feature>
<evidence type="ECO:0000256" key="11">
    <source>
        <dbReference type="ARBA" id="ARBA00022989"/>
    </source>
</evidence>
<dbReference type="PANTHER" id="PTHR30627:SF2">
    <property type="entry name" value="PEPTIDOGLYCAN D,D-TRANSPEPTIDASE MRDA"/>
    <property type="match status" value="1"/>
</dbReference>
<evidence type="ECO:0000313" key="18">
    <source>
        <dbReference type="Proteomes" id="UP001430172"/>
    </source>
</evidence>
<feature type="compositionally biased region" description="Basic residues" evidence="14">
    <location>
        <begin position="80"/>
        <end position="96"/>
    </location>
</feature>
<sequence>MGPRPRPAGGGGARPARPGLRRRGAARRPPAGHRSGRRAPGRRCHPRGGGPRRGPRRAAGPRRPGPGRPARGRGALPPHGHPRRARRAARRRRRAGRPPAAVRVRRPTAHHGRLVALVAVVVLVFTGLVGRLGQVQLAGAAAAGASPLDTRTLVVPALRGRILDRAGRVLAENRVSTVVTLERRVVADDRPAAEAEVRAVADVLGLEADDLLGRTWLCGEDGAPAAPSCWAGSPQVPVPLATDVDPARALTLVERPERFPGVAVTSEPVRSYPRPEGASAAQVLGYLGRVGPQDLSADPTLAADDLVGRAGLEQQYDRELRGTPGRTVVAVDARGLVTRVVSRTEPVPGRDLVTSLDAVVQASAEAALAHEMARARTRGWPADSGGVVVLDPRDGAVAALASAPTYDPNVWTGGISADDYRALTDPASGTPLLSRATDVALAPASTMKPASVAAAVSAGASLSGTYDCPAVYRIGDRDFRNHETTAHGLITLRRAVEISCDTVFYALAERAWQQEGGVSAAASTPDPFVDTARGLGLGARTGIDLPHESAGRVPDRAWRKATWEEQRGELCRRARTGYPEVTDRERRTFLTEVARENCEHGWQLRAGDAANFAIGQGDLLATPLQMAVAYGAIADGGTARTPRVAAALVDPASGARSVVAPGPTRAVPIAAPTLRYLRGALVGVTTTGTAAGVFRSVPDDWTIAGKTGTGEVVGRRDTSWFVSYAPAERPRWVVAAVVAQGGNGGSTAGPVARAVHLTLRGLG</sequence>
<dbReference type="Gene3D" id="3.90.1310.10">
    <property type="entry name" value="Penicillin-binding protein 2a (Domain 2)"/>
    <property type="match status" value="1"/>
</dbReference>
<dbReference type="PANTHER" id="PTHR30627">
    <property type="entry name" value="PEPTIDOGLYCAN D,D-TRANSPEPTIDASE"/>
    <property type="match status" value="1"/>
</dbReference>
<accession>A0ABS2CGM6</accession>
<comment type="caution">
    <text evidence="17">The sequence shown here is derived from an EMBL/GenBank/DDBJ whole genome shotgun (WGS) entry which is preliminary data.</text>
</comment>
<keyword evidence="13" id="KW-0961">Cell wall biogenesis/degradation</keyword>
<feature type="region of interest" description="Disordered" evidence="14">
    <location>
        <begin position="1"/>
        <end position="105"/>
    </location>
</feature>
<evidence type="ECO:0000313" key="17">
    <source>
        <dbReference type="EMBL" id="MBM6399019.1"/>
    </source>
</evidence>
<dbReference type="Pfam" id="PF00905">
    <property type="entry name" value="Transpeptidase"/>
    <property type="match status" value="1"/>
</dbReference>
<comment type="similarity">
    <text evidence="3">Belongs to the transpeptidase family.</text>
</comment>
<keyword evidence="17" id="KW-0121">Carboxypeptidase</keyword>
<dbReference type="InterPro" id="IPR036138">
    <property type="entry name" value="PBP_dimer_sf"/>
</dbReference>
<evidence type="ECO:0000256" key="1">
    <source>
        <dbReference type="ARBA" id="ARBA00004167"/>
    </source>
</evidence>
<dbReference type="InterPro" id="IPR050515">
    <property type="entry name" value="Beta-lactam/transpept"/>
</dbReference>
<keyword evidence="11" id="KW-1133">Transmembrane helix</keyword>
<evidence type="ECO:0000256" key="14">
    <source>
        <dbReference type="SAM" id="MobiDB-lite"/>
    </source>
</evidence>
<keyword evidence="18" id="KW-1185">Reference proteome</keyword>
<evidence type="ECO:0000256" key="5">
    <source>
        <dbReference type="ARBA" id="ARBA00022519"/>
    </source>
</evidence>
<evidence type="ECO:0000256" key="7">
    <source>
        <dbReference type="ARBA" id="ARBA00022692"/>
    </source>
</evidence>
<dbReference type="EC" id="3.4.16.4" evidence="17"/>
<dbReference type="InterPro" id="IPR001460">
    <property type="entry name" value="PCN-bd_Tpept"/>
</dbReference>
<dbReference type="Proteomes" id="UP001430172">
    <property type="component" value="Unassembled WGS sequence"/>
</dbReference>
<dbReference type="InterPro" id="IPR005311">
    <property type="entry name" value="PBP_dimer"/>
</dbReference>
<keyword evidence="10" id="KW-0573">Peptidoglycan synthesis</keyword>
<keyword evidence="6" id="KW-0645">Protease</keyword>
<dbReference type="SUPFAM" id="SSF56601">
    <property type="entry name" value="beta-lactamase/transpeptidase-like"/>
    <property type="match status" value="1"/>
</dbReference>
<name>A0ABS2CGM6_9MICO</name>
<evidence type="ECO:0000256" key="10">
    <source>
        <dbReference type="ARBA" id="ARBA00022984"/>
    </source>
</evidence>
<evidence type="ECO:0000256" key="4">
    <source>
        <dbReference type="ARBA" id="ARBA00022475"/>
    </source>
</evidence>
<dbReference type="GO" id="GO:0009002">
    <property type="term" value="F:serine-type D-Ala-D-Ala carboxypeptidase activity"/>
    <property type="evidence" value="ECO:0007669"/>
    <property type="project" value="UniProtKB-EC"/>
</dbReference>
<evidence type="ECO:0000259" key="16">
    <source>
        <dbReference type="Pfam" id="PF03717"/>
    </source>
</evidence>
<organism evidence="17 18">
    <name type="scientific">Phycicoccus sonneratiae</name>
    <dbReference type="NCBI Taxonomy" id="2807628"/>
    <lineage>
        <taxon>Bacteria</taxon>
        <taxon>Bacillati</taxon>
        <taxon>Actinomycetota</taxon>
        <taxon>Actinomycetes</taxon>
        <taxon>Micrococcales</taxon>
        <taxon>Intrasporangiaceae</taxon>
        <taxon>Phycicoccus</taxon>
    </lineage>
</organism>
<comment type="subcellular location">
    <subcellularLocation>
        <location evidence="2">Cell membrane</location>
    </subcellularLocation>
    <subcellularLocation>
        <location evidence="1">Membrane</location>
        <topology evidence="1">Single-pass membrane protein</topology>
    </subcellularLocation>
</comment>
<dbReference type="Pfam" id="PF03717">
    <property type="entry name" value="PBP_dimer"/>
    <property type="match status" value="1"/>
</dbReference>
<evidence type="ECO:0000256" key="3">
    <source>
        <dbReference type="ARBA" id="ARBA00007171"/>
    </source>
</evidence>
<evidence type="ECO:0000256" key="9">
    <source>
        <dbReference type="ARBA" id="ARBA00022960"/>
    </source>
</evidence>
<dbReference type="InterPro" id="IPR017790">
    <property type="entry name" value="Penicillin-binding_protein_2"/>
</dbReference>
<feature type="compositionally biased region" description="Basic residues" evidence="14">
    <location>
        <begin position="19"/>
        <end position="46"/>
    </location>
</feature>
<reference evidence="17" key="1">
    <citation type="submission" date="2021-02" db="EMBL/GenBank/DDBJ databases">
        <title>Phycicoccus sp. MQZ13P-5T, whole genome shotgun sequence.</title>
        <authorList>
            <person name="Tuo L."/>
        </authorList>
    </citation>
    <scope>NUCLEOTIDE SEQUENCE</scope>
    <source>
        <strain evidence="17">MQZ13P-5</strain>
    </source>
</reference>
<evidence type="ECO:0000256" key="13">
    <source>
        <dbReference type="ARBA" id="ARBA00023316"/>
    </source>
</evidence>